<organism evidence="5 6">
    <name type="scientific">Ramazzottius varieornatus</name>
    <name type="common">Water bear</name>
    <name type="synonym">Tardigrade</name>
    <dbReference type="NCBI Taxonomy" id="947166"/>
    <lineage>
        <taxon>Eukaryota</taxon>
        <taxon>Metazoa</taxon>
        <taxon>Ecdysozoa</taxon>
        <taxon>Tardigrada</taxon>
        <taxon>Eutardigrada</taxon>
        <taxon>Parachela</taxon>
        <taxon>Hypsibioidea</taxon>
        <taxon>Ramazzottiidae</taxon>
        <taxon>Ramazzottius</taxon>
    </lineage>
</organism>
<gene>
    <name evidence="5" type="primary">RvY_05933-1</name>
    <name evidence="5" type="synonym">RvY_05933.1</name>
    <name evidence="5" type="ORF">RvY_05933</name>
</gene>
<reference evidence="5 6" key="1">
    <citation type="journal article" date="2016" name="Nat. Commun.">
        <title>Extremotolerant tardigrade genome and improved radiotolerance of human cultured cells by tardigrade-unique protein.</title>
        <authorList>
            <person name="Hashimoto T."/>
            <person name="Horikawa D.D."/>
            <person name="Saito Y."/>
            <person name="Kuwahara H."/>
            <person name="Kozuka-Hata H."/>
            <person name="Shin-I T."/>
            <person name="Minakuchi Y."/>
            <person name="Ohishi K."/>
            <person name="Motoyama A."/>
            <person name="Aizu T."/>
            <person name="Enomoto A."/>
            <person name="Kondo K."/>
            <person name="Tanaka S."/>
            <person name="Hara Y."/>
            <person name="Koshikawa S."/>
            <person name="Sagara H."/>
            <person name="Miura T."/>
            <person name="Yokobori S."/>
            <person name="Miyagawa K."/>
            <person name="Suzuki Y."/>
            <person name="Kubo T."/>
            <person name="Oyama M."/>
            <person name="Kohara Y."/>
            <person name="Fujiyama A."/>
            <person name="Arakawa K."/>
            <person name="Katayama T."/>
            <person name="Toyoda A."/>
            <person name="Kunieda T."/>
        </authorList>
    </citation>
    <scope>NUCLEOTIDE SEQUENCE [LARGE SCALE GENOMIC DNA]</scope>
    <source>
        <strain evidence="5 6">YOKOZUNA-1</strain>
    </source>
</reference>
<dbReference type="OrthoDB" id="5984892at2759"/>
<evidence type="ECO:0000313" key="6">
    <source>
        <dbReference type="Proteomes" id="UP000186922"/>
    </source>
</evidence>
<proteinExistence type="predicted"/>
<accession>A0A1D1UX93</accession>
<feature type="compositionally biased region" description="Basic and acidic residues" evidence="2">
    <location>
        <begin position="205"/>
        <end position="214"/>
    </location>
</feature>
<feature type="signal peptide" evidence="3">
    <location>
        <begin position="1"/>
        <end position="22"/>
    </location>
</feature>
<keyword evidence="1" id="KW-1015">Disulfide bond</keyword>
<keyword evidence="6" id="KW-1185">Reference proteome</keyword>
<evidence type="ECO:0000256" key="2">
    <source>
        <dbReference type="SAM" id="MobiDB-lite"/>
    </source>
</evidence>
<dbReference type="PROSITE" id="PS50015">
    <property type="entry name" value="SAP_B"/>
    <property type="match status" value="1"/>
</dbReference>
<dbReference type="Proteomes" id="UP000186922">
    <property type="component" value="Unassembled WGS sequence"/>
</dbReference>
<feature type="chain" id="PRO_5008897742" description="Saposin B-type domain-containing protein" evidence="3">
    <location>
        <begin position="23"/>
        <end position="237"/>
    </location>
</feature>
<feature type="region of interest" description="Disordered" evidence="2">
    <location>
        <begin position="154"/>
        <end position="237"/>
    </location>
</feature>
<evidence type="ECO:0000256" key="1">
    <source>
        <dbReference type="ARBA" id="ARBA00023157"/>
    </source>
</evidence>
<keyword evidence="3" id="KW-0732">Signal</keyword>
<feature type="compositionally biased region" description="Polar residues" evidence="2">
    <location>
        <begin position="215"/>
        <end position="224"/>
    </location>
</feature>
<evidence type="ECO:0000313" key="5">
    <source>
        <dbReference type="EMBL" id="GAU94101.1"/>
    </source>
</evidence>
<feature type="domain" description="Saposin B-type" evidence="4">
    <location>
        <begin position="26"/>
        <end position="129"/>
    </location>
</feature>
<comment type="caution">
    <text evidence="5">The sequence shown here is derived from an EMBL/GenBank/DDBJ whole genome shotgun (WGS) entry which is preliminary data.</text>
</comment>
<protein>
    <recommendedName>
        <fullName evidence="4">Saposin B-type domain-containing protein</fullName>
    </recommendedName>
</protein>
<dbReference type="AlphaFoldDB" id="A0A1D1UX93"/>
<dbReference type="InterPro" id="IPR008139">
    <property type="entry name" value="SaposinB_dom"/>
</dbReference>
<sequence>MQWVILFLCTILSSCCLPLVVAVKPSGLACEGCHGVISELHGKLNKPTKASIAERVPALLNKICKLENLVRYVYSPPKMVKACNGLLGDHRKAITESLVGHFMENPKVSVEELEGDICFEIAGSCKGIKDSPAGKVSDKLVADQILKPATDGRIAIDPLGDKTKKARNGVGGERNGEPLTAGNSEAEQAKSFTRAAQGVKGTSESLKKRDKKDQNQFFGFSSENEPQKAKPAQKDEL</sequence>
<name>A0A1D1UX93_RAMVA</name>
<dbReference type="EMBL" id="BDGG01000002">
    <property type="protein sequence ID" value="GAU94101.1"/>
    <property type="molecule type" value="Genomic_DNA"/>
</dbReference>
<evidence type="ECO:0000259" key="4">
    <source>
        <dbReference type="PROSITE" id="PS50015"/>
    </source>
</evidence>
<evidence type="ECO:0000256" key="3">
    <source>
        <dbReference type="SAM" id="SignalP"/>
    </source>
</evidence>
<feature type="compositionally biased region" description="Basic and acidic residues" evidence="2">
    <location>
        <begin position="225"/>
        <end position="237"/>
    </location>
</feature>